<dbReference type="Proteomes" id="UP000237105">
    <property type="component" value="Unassembled WGS sequence"/>
</dbReference>
<evidence type="ECO:0000313" key="1">
    <source>
        <dbReference type="EMBL" id="PON73660.1"/>
    </source>
</evidence>
<comment type="caution">
    <text evidence="1">The sequence shown here is derived from an EMBL/GenBank/DDBJ whole genome shotgun (WGS) entry which is preliminary data.</text>
</comment>
<organism evidence="1 2">
    <name type="scientific">Parasponia andersonii</name>
    <name type="common">Sponia andersonii</name>
    <dbReference type="NCBI Taxonomy" id="3476"/>
    <lineage>
        <taxon>Eukaryota</taxon>
        <taxon>Viridiplantae</taxon>
        <taxon>Streptophyta</taxon>
        <taxon>Embryophyta</taxon>
        <taxon>Tracheophyta</taxon>
        <taxon>Spermatophyta</taxon>
        <taxon>Magnoliopsida</taxon>
        <taxon>eudicotyledons</taxon>
        <taxon>Gunneridae</taxon>
        <taxon>Pentapetalae</taxon>
        <taxon>rosids</taxon>
        <taxon>fabids</taxon>
        <taxon>Rosales</taxon>
        <taxon>Cannabaceae</taxon>
        <taxon>Parasponia</taxon>
    </lineage>
</organism>
<dbReference type="AlphaFoldDB" id="A0A2P5DK64"/>
<accession>A0A2P5DK64</accession>
<proteinExistence type="predicted"/>
<reference evidence="2" key="1">
    <citation type="submission" date="2016-06" db="EMBL/GenBank/DDBJ databases">
        <title>Parallel loss of symbiosis genes in relatives of nitrogen-fixing non-legume Parasponia.</title>
        <authorList>
            <person name="Van Velzen R."/>
            <person name="Holmer R."/>
            <person name="Bu F."/>
            <person name="Rutten L."/>
            <person name="Van Zeijl A."/>
            <person name="Liu W."/>
            <person name="Santuari L."/>
            <person name="Cao Q."/>
            <person name="Sharma T."/>
            <person name="Shen D."/>
            <person name="Roswanjaya Y."/>
            <person name="Wardhani T."/>
            <person name="Kalhor M.S."/>
            <person name="Jansen J."/>
            <person name="Van den Hoogen J."/>
            <person name="Gungor B."/>
            <person name="Hartog M."/>
            <person name="Hontelez J."/>
            <person name="Verver J."/>
            <person name="Yang W.-C."/>
            <person name="Schijlen E."/>
            <person name="Repin R."/>
            <person name="Schilthuizen M."/>
            <person name="Schranz E."/>
            <person name="Heidstra R."/>
            <person name="Miyata K."/>
            <person name="Fedorova E."/>
            <person name="Kohlen W."/>
            <person name="Bisseling T."/>
            <person name="Smit S."/>
            <person name="Geurts R."/>
        </authorList>
    </citation>
    <scope>NUCLEOTIDE SEQUENCE [LARGE SCALE GENOMIC DNA]</scope>
    <source>
        <strain evidence="2">cv. WU1-14</strain>
    </source>
</reference>
<gene>
    <name evidence="1" type="ORF">PanWU01x14_055480</name>
</gene>
<protein>
    <submittedName>
        <fullName evidence="1">Uncharacterized protein</fullName>
    </submittedName>
</protein>
<evidence type="ECO:0000313" key="2">
    <source>
        <dbReference type="Proteomes" id="UP000237105"/>
    </source>
</evidence>
<feature type="non-terminal residue" evidence="1">
    <location>
        <position position="1"/>
    </location>
</feature>
<keyword evidence="2" id="KW-1185">Reference proteome</keyword>
<sequence>IRRVLGSSCLRLFLGKLKSRWSGPSKETNVSQCGAIKEDNESLTRRIEVNVQQLK</sequence>
<dbReference type="EMBL" id="JXTB01000032">
    <property type="protein sequence ID" value="PON73660.1"/>
    <property type="molecule type" value="Genomic_DNA"/>
</dbReference>
<name>A0A2P5DK64_PARAD</name>
<dbReference type="OrthoDB" id="1723222at2759"/>